<dbReference type="InterPro" id="IPR014031">
    <property type="entry name" value="Ketoacyl_synth_C"/>
</dbReference>
<dbReference type="GO" id="GO:0016491">
    <property type="term" value="F:oxidoreductase activity"/>
    <property type="evidence" value="ECO:0007669"/>
    <property type="project" value="InterPro"/>
</dbReference>
<dbReference type="SUPFAM" id="SSF53901">
    <property type="entry name" value="Thiolase-like"/>
    <property type="match status" value="1"/>
</dbReference>
<keyword evidence="3" id="KW-0808">Transferase</keyword>
<organism evidence="8 9">
    <name type="scientific">Phaeosphaeria nodorum (strain SN15 / ATCC MYA-4574 / FGSC 10173)</name>
    <name type="common">Glume blotch fungus</name>
    <name type="synonym">Parastagonospora nodorum</name>
    <dbReference type="NCBI Taxonomy" id="321614"/>
    <lineage>
        <taxon>Eukaryota</taxon>
        <taxon>Fungi</taxon>
        <taxon>Dikarya</taxon>
        <taxon>Ascomycota</taxon>
        <taxon>Pezizomycotina</taxon>
        <taxon>Dothideomycetes</taxon>
        <taxon>Pleosporomycetidae</taxon>
        <taxon>Pleosporales</taxon>
        <taxon>Pleosporineae</taxon>
        <taxon>Phaeosphaeriaceae</taxon>
        <taxon>Parastagonospora</taxon>
    </lineage>
</organism>
<dbReference type="InterPro" id="IPR016039">
    <property type="entry name" value="Thiolase-like"/>
</dbReference>
<dbReference type="Proteomes" id="UP000001055">
    <property type="component" value="Unassembled WGS sequence"/>
</dbReference>
<dbReference type="Gene3D" id="3.40.50.720">
    <property type="entry name" value="NAD(P)-binding Rossmann-like Domain"/>
    <property type="match status" value="1"/>
</dbReference>
<dbReference type="RefSeq" id="XP_001797038.1">
    <property type="nucleotide sequence ID" value="XM_001796986.1"/>
</dbReference>
<dbReference type="Pfam" id="PF14765">
    <property type="entry name" value="PS-DH"/>
    <property type="match status" value="1"/>
</dbReference>
<dbReference type="PANTHER" id="PTHR43775">
    <property type="entry name" value="FATTY ACID SYNTHASE"/>
    <property type="match status" value="1"/>
</dbReference>
<dbReference type="PANTHER" id="PTHR43775:SF50">
    <property type="entry name" value="HIGHLY REDUCING POLYKETIDE SYNTHASE SRDA"/>
    <property type="match status" value="1"/>
</dbReference>
<feature type="domain" description="Ketosynthase family 3 (KS3)" evidence="6">
    <location>
        <begin position="1"/>
        <end position="110"/>
    </location>
</feature>
<dbReference type="SUPFAM" id="SSF50129">
    <property type="entry name" value="GroES-like"/>
    <property type="match status" value="1"/>
</dbReference>
<dbReference type="SMART" id="SM00826">
    <property type="entry name" value="PKS_DH"/>
    <property type="match status" value="1"/>
</dbReference>
<reference evidence="9" key="1">
    <citation type="journal article" date="2007" name="Plant Cell">
        <title>Dothideomycete-plant interactions illuminated by genome sequencing and EST analysis of the wheat pathogen Stagonospora nodorum.</title>
        <authorList>
            <person name="Hane J.K."/>
            <person name="Lowe R.G."/>
            <person name="Solomon P.S."/>
            <person name="Tan K.C."/>
            <person name="Schoch C.L."/>
            <person name="Spatafora J.W."/>
            <person name="Crous P.W."/>
            <person name="Kodira C."/>
            <person name="Birren B.W."/>
            <person name="Galagan J.E."/>
            <person name="Torriani S.F."/>
            <person name="McDonald B.A."/>
            <person name="Oliver R.P."/>
        </authorList>
    </citation>
    <scope>NUCLEOTIDE SEQUENCE [LARGE SCALE GENOMIC DNA]</scope>
    <source>
        <strain evidence="9">SN15 / ATCC MYA-4574 / FGSC 10173</strain>
    </source>
</reference>
<dbReference type="InterPro" id="IPR042104">
    <property type="entry name" value="PKS_dehydratase_sf"/>
</dbReference>
<keyword evidence="2" id="KW-0597">Phosphoprotein</keyword>
<dbReference type="InterPro" id="IPR020843">
    <property type="entry name" value="ER"/>
</dbReference>
<dbReference type="InterPro" id="IPR036291">
    <property type="entry name" value="NAD(P)-bd_dom_sf"/>
</dbReference>
<feature type="active site" description="Proton donor; for dehydratase activity" evidence="5">
    <location>
        <position position="711"/>
    </location>
</feature>
<name>Q0UNI8_PHANO</name>
<dbReference type="InterPro" id="IPR049551">
    <property type="entry name" value="PKS_DH_C"/>
</dbReference>
<dbReference type="PROSITE" id="PS52019">
    <property type="entry name" value="PKS_MFAS_DH"/>
    <property type="match status" value="1"/>
</dbReference>
<dbReference type="InterPro" id="IPR057326">
    <property type="entry name" value="KR_dom"/>
</dbReference>
<accession>Q0UNI8</accession>
<evidence type="ECO:0000259" key="6">
    <source>
        <dbReference type="PROSITE" id="PS52004"/>
    </source>
</evidence>
<keyword evidence="1" id="KW-0596">Phosphopantetheine</keyword>
<dbReference type="EMBL" id="CH445333">
    <property type="protein sequence ID" value="EAT86507.2"/>
    <property type="molecule type" value="Genomic_DNA"/>
</dbReference>
<dbReference type="InParanoid" id="Q0UNI8"/>
<dbReference type="InterPro" id="IPR001227">
    <property type="entry name" value="Ac_transferase_dom_sf"/>
</dbReference>
<dbReference type="VEuPathDB" id="FungiDB:JI435_436900"/>
<dbReference type="SMART" id="SM00827">
    <property type="entry name" value="PKS_AT"/>
    <property type="match status" value="1"/>
</dbReference>
<dbReference type="Gene3D" id="3.40.366.10">
    <property type="entry name" value="Malonyl-Coenzyme A Acyl Carrier Protein, domain 2"/>
    <property type="match status" value="2"/>
</dbReference>
<dbReference type="Gene3D" id="3.40.47.10">
    <property type="match status" value="1"/>
</dbReference>
<dbReference type="InterPro" id="IPR014043">
    <property type="entry name" value="Acyl_transferase_dom"/>
</dbReference>
<evidence type="ECO:0000256" key="3">
    <source>
        <dbReference type="ARBA" id="ARBA00022679"/>
    </source>
</evidence>
<evidence type="ECO:0008006" key="10">
    <source>
        <dbReference type="Google" id="ProtNLM"/>
    </source>
</evidence>
<dbReference type="InterPro" id="IPR049552">
    <property type="entry name" value="PKS_DH_N"/>
</dbReference>
<dbReference type="InterPro" id="IPR020807">
    <property type="entry name" value="PKS_DH"/>
</dbReference>
<sequence length="1497" mass="164731">MLTGYFECHGTGTAIGDPLEVHAVSDVMNAKRTEIDGPLYVGAVKTNIGHSEATSGLSAVIKVILIAERNTITSTFGLTYPNPKIDWKGWRVNRNAAAYGKVAADYSLLDLSHTLASHHLRFHVKGMIVTTLANLHQDIINDAPKLGLADKKEKASTLAFVFTGQGAQWARMGAQLMTYYPTFLSSIRRMDLVLEHLDELPSWTLEEALLQDPATSRVSEAEFSQPLCTSIQVALVQLLCLWGIKSSVTIGHSSGEIGAAFAAGFLSESEAILTAYYCGQVVKNTDSAGAMMAVGLGVEAVTPHIGRFKLDDVVVACHNSPSGVTLSGSIDALKSIEETLYEELIRKARPIVGNEIVSTEVKMYWGANLISRVLFNQAVQTALTSKMLPKIDILIEIGPYSALSGPIRQIQTELQADKLQCLPALVRGLPCAEQVLKLAGELFLRNYPVDLARVTAIEEAYQSGKIIPQRGNLIWDKTRKYWAESRENKEHRSPSYPRHDILGQLTIGGSLAEPTWRNILRIKDLPWLRDHALGGEAFFPAAGYLSMAMEAVTQIISTAEKPVEIKSYVFRDVTIQQALVTLDDENVIEVLFNMRTSRLGTEEGDKQWWEFNVSSVSFEGHRKSHMAGSVSINVNSSRVVPRKVPNLLQRASSRLWNQALKQVGFNYGPTFQDMDNIAFDAVTYCAHASTNTKTTVMKDESRHVLHPATLDSCLQLMIVTIWAGRTGAMQFGAVPVSAEEITVWKPKADQLTDDARATAFSWIDPRGKRLFNAHNQLVAEDGQVLMEIKSMRCIAYEAAIPQRLEAPIQPRPYSELVYKPDASWMRGNQTYLHVVDFVEIAELKTPGLNVLVANSDVAQSLKAKFPRISITLVTCGLQEEANGPSSSILENLTCVPLNLLLKQHSFDLVIAPDAPSNALESISEPLVERGQAVMGRPSSSTINPDLKLAGFSGPDSFTKDSMFVISKAVETKSPASTLVKLIEQNTPTEYTTRLQLQLEKISFEREVLKLGDPCMPGRKLETEYLARDGQLLLNRFTPAEKINKMYGHTGWKTQPQKFDPESRLVGKVQAGKVVFEIAPPDTQPLQQDEIEFRPLATGINREDQVVISRASLETDFSHEASGTVTRIGSKVTKVSIGDSIVAFSSSKFSNYQRIPEYLAQRIESGELCTTIASLPMYYGAALYGLQMLARLQYQESVLILPGSGLRGAAAIRIFQALHGLPYVAVRDSKEAEQVAATFALPSDQILVDFTPQTLLDLEVNVRPRILAVVLERITTLYREGAIPIPPLAVRNIAELNESIQNFTDLLCDKKIIITHKASDGTLDVVQSRPRLSFCIDATYLLVGCLGGLGRSFMSWMMKHGARNFAFLSRSGKDTQQAAILVEDLETHVQVFRGDAAIKGDVENAVRSVPVDRPIRGVVNAAMVLKDSLSHNMTFENWTTSIRPKVLGSKHLHEATSGLDLDFFIMTSSVSGILGTPAQTNYAAGNSYMDALARLRRS</sequence>
<dbReference type="KEGG" id="pno:SNOG_06676"/>
<dbReference type="CDD" id="cd05195">
    <property type="entry name" value="enoyl_red"/>
    <property type="match status" value="1"/>
</dbReference>
<dbReference type="SMART" id="SM00829">
    <property type="entry name" value="PKS_ER"/>
    <property type="match status" value="1"/>
</dbReference>
<feature type="active site" description="Proton acceptor; for dehydratase activity" evidence="5">
    <location>
        <position position="531"/>
    </location>
</feature>
<dbReference type="GeneID" id="5973917"/>
<dbReference type="InterPro" id="IPR020841">
    <property type="entry name" value="PKS_Beta-ketoAc_synthase_dom"/>
</dbReference>
<dbReference type="Pfam" id="PF08659">
    <property type="entry name" value="KR"/>
    <property type="match status" value="1"/>
</dbReference>
<feature type="region of interest" description="C-terminal hotdog fold" evidence="5">
    <location>
        <begin position="648"/>
        <end position="802"/>
    </location>
</feature>
<dbReference type="PROSITE" id="PS52004">
    <property type="entry name" value="KS3_2"/>
    <property type="match status" value="1"/>
</dbReference>
<dbReference type="InterPro" id="IPR016035">
    <property type="entry name" value="Acyl_Trfase/lysoPLipase"/>
</dbReference>
<dbReference type="Pfam" id="PF00698">
    <property type="entry name" value="Acyl_transf_1"/>
    <property type="match status" value="1"/>
</dbReference>
<evidence type="ECO:0000259" key="7">
    <source>
        <dbReference type="PROSITE" id="PS52019"/>
    </source>
</evidence>
<proteinExistence type="predicted"/>
<dbReference type="SUPFAM" id="SSF52151">
    <property type="entry name" value="FabD/lysophospholipase-like"/>
    <property type="match status" value="1"/>
</dbReference>
<dbReference type="SUPFAM" id="SSF51735">
    <property type="entry name" value="NAD(P)-binding Rossmann-fold domains"/>
    <property type="match status" value="1"/>
</dbReference>
<dbReference type="GO" id="GO:0044550">
    <property type="term" value="P:secondary metabolite biosynthetic process"/>
    <property type="evidence" value="ECO:0007669"/>
    <property type="project" value="UniProtKB-ARBA"/>
</dbReference>
<evidence type="ECO:0000256" key="2">
    <source>
        <dbReference type="ARBA" id="ARBA00022553"/>
    </source>
</evidence>
<dbReference type="InterPro" id="IPR049900">
    <property type="entry name" value="PKS_mFAS_DH"/>
</dbReference>
<evidence type="ECO:0000256" key="5">
    <source>
        <dbReference type="PROSITE-ProRule" id="PRU01363"/>
    </source>
</evidence>
<evidence type="ECO:0000313" key="8">
    <source>
        <dbReference type="EMBL" id="EAT86507.2"/>
    </source>
</evidence>
<evidence type="ECO:0000256" key="4">
    <source>
        <dbReference type="ARBA" id="ARBA00023315"/>
    </source>
</evidence>
<dbReference type="InterPro" id="IPR013968">
    <property type="entry name" value="PKS_KR"/>
</dbReference>
<dbReference type="VEuPathDB" id="FungiDB:JI435_066760"/>
<dbReference type="SMART" id="SM00822">
    <property type="entry name" value="PKS_KR"/>
    <property type="match status" value="1"/>
</dbReference>
<feature type="region of interest" description="N-terminal hotdog fold" evidence="5">
    <location>
        <begin position="499"/>
        <end position="637"/>
    </location>
</feature>
<dbReference type="InterPro" id="IPR050091">
    <property type="entry name" value="PKS_NRPS_Biosynth_Enz"/>
</dbReference>
<dbReference type="InterPro" id="IPR011032">
    <property type="entry name" value="GroES-like_sf"/>
</dbReference>
<dbReference type="Pfam" id="PF02801">
    <property type="entry name" value="Ketoacyl-synt_C"/>
    <property type="match status" value="1"/>
</dbReference>
<evidence type="ECO:0000256" key="1">
    <source>
        <dbReference type="ARBA" id="ARBA00022450"/>
    </source>
</evidence>
<dbReference type="GO" id="GO:0016746">
    <property type="term" value="F:acyltransferase activity"/>
    <property type="evidence" value="ECO:0007669"/>
    <property type="project" value="UniProtKB-KW"/>
</dbReference>
<feature type="domain" description="PKS/mFAS DH" evidence="7">
    <location>
        <begin position="499"/>
        <end position="802"/>
    </location>
</feature>
<evidence type="ECO:0000313" key="9">
    <source>
        <dbReference type="Proteomes" id="UP000001055"/>
    </source>
</evidence>
<dbReference type="Pfam" id="PF21089">
    <property type="entry name" value="PKS_DH_N"/>
    <property type="match status" value="1"/>
</dbReference>
<protein>
    <recommendedName>
        <fullName evidence="10">Carrier domain-containing protein</fullName>
    </recommendedName>
</protein>
<dbReference type="Gene3D" id="3.90.180.10">
    <property type="entry name" value="Medium-chain alcohol dehydrogenases, catalytic domain"/>
    <property type="match status" value="1"/>
</dbReference>
<dbReference type="STRING" id="321614.Q0UNI8"/>
<gene>
    <name evidence="8" type="ORF">SNOG_06676</name>
</gene>
<keyword evidence="4" id="KW-0012">Acyltransferase</keyword>
<dbReference type="Gene3D" id="3.10.129.110">
    <property type="entry name" value="Polyketide synthase dehydratase"/>
    <property type="match status" value="1"/>
</dbReference>